<evidence type="ECO:0000256" key="6">
    <source>
        <dbReference type="SAM" id="MobiDB-lite"/>
    </source>
</evidence>
<dbReference type="Ensembl" id="ENSPMAT00000008231.1">
    <property type="protein sequence ID" value="ENSPMAP00000008194.1"/>
    <property type="gene ID" value="ENSPMAG00000007446.1"/>
</dbReference>
<comment type="subcellular location">
    <subcellularLocation>
        <location evidence="1">Membrane</location>
        <topology evidence="1">Multi-pass membrane protein</topology>
    </subcellularLocation>
</comment>
<proteinExistence type="inferred from homology"/>
<comment type="similarity">
    <text evidence="2">Belongs to the TMEM88 family.</text>
</comment>
<reference evidence="8" key="1">
    <citation type="submission" date="2025-08" db="UniProtKB">
        <authorList>
            <consortium name="Ensembl"/>
        </authorList>
    </citation>
    <scope>IDENTIFICATION</scope>
</reference>
<feature type="region of interest" description="Disordered" evidence="6">
    <location>
        <begin position="1"/>
        <end position="83"/>
    </location>
</feature>
<dbReference type="STRING" id="7757.ENSPMAP00000008194"/>
<dbReference type="GO" id="GO:0005886">
    <property type="term" value="C:plasma membrane"/>
    <property type="evidence" value="ECO:0007669"/>
    <property type="project" value="TreeGrafter"/>
</dbReference>
<evidence type="ECO:0000256" key="7">
    <source>
        <dbReference type="SAM" id="Phobius"/>
    </source>
</evidence>
<keyword evidence="3 7" id="KW-0812">Transmembrane</keyword>
<feature type="transmembrane region" description="Helical" evidence="7">
    <location>
        <begin position="117"/>
        <end position="139"/>
    </location>
</feature>
<evidence type="ECO:0000256" key="1">
    <source>
        <dbReference type="ARBA" id="ARBA00004141"/>
    </source>
</evidence>
<accession>S4RSK4</accession>
<feature type="compositionally biased region" description="Basic residues" evidence="6">
    <location>
        <begin position="62"/>
        <end position="71"/>
    </location>
</feature>
<dbReference type="PANTHER" id="PTHR28628:SF3">
    <property type="entry name" value="TRANSMEMBRANE PROTEIN 88"/>
    <property type="match status" value="1"/>
</dbReference>
<feature type="transmembrane region" description="Helical" evidence="7">
    <location>
        <begin position="167"/>
        <end position="188"/>
    </location>
</feature>
<dbReference type="AlphaFoldDB" id="S4RSK4"/>
<dbReference type="OMA" id="CEGHVPG"/>
<keyword evidence="4 7" id="KW-1133">Transmembrane helix</keyword>
<dbReference type="InterPro" id="IPR033355">
    <property type="entry name" value="TMEM88"/>
</dbReference>
<dbReference type="GO" id="GO:0030165">
    <property type="term" value="F:PDZ domain binding"/>
    <property type="evidence" value="ECO:0007669"/>
    <property type="project" value="TreeGrafter"/>
</dbReference>
<sequence>SILERSPCLQRSLSRQPPPPPRMTLDSLEKVSVCEGHVPGDGGNAGGEAKPPSSAGTSTTGGHHHHHHAPHKGTLTVPPPYSADERAAPLEAREPLDCWACAILLTAHNTCVAALNLLLLALVFGLLLLPAIVMVWFGFSCHSRASLQPTGTDLLCQGVLNDNSSTALIIVGFVLMSPLLVLALAAYCRMARRLQLGFCFLPYSRAVYKPPLPAGLAAPRCPRLLAPCCCCYYTRGSLSGGSTTPHGTRSVWV</sequence>
<reference evidence="8" key="2">
    <citation type="submission" date="2025-09" db="UniProtKB">
        <authorList>
            <consortium name="Ensembl"/>
        </authorList>
    </citation>
    <scope>IDENTIFICATION</scope>
</reference>
<feature type="compositionally biased region" description="Low complexity" evidence="6">
    <location>
        <begin position="49"/>
        <end position="61"/>
    </location>
</feature>
<organism evidence="8">
    <name type="scientific">Petromyzon marinus</name>
    <name type="common">Sea lamprey</name>
    <dbReference type="NCBI Taxonomy" id="7757"/>
    <lineage>
        <taxon>Eukaryota</taxon>
        <taxon>Metazoa</taxon>
        <taxon>Chordata</taxon>
        <taxon>Craniata</taxon>
        <taxon>Vertebrata</taxon>
        <taxon>Cyclostomata</taxon>
        <taxon>Hyperoartia</taxon>
        <taxon>Petromyzontiformes</taxon>
        <taxon>Petromyzontidae</taxon>
        <taxon>Petromyzon</taxon>
    </lineage>
</organism>
<evidence type="ECO:0000256" key="5">
    <source>
        <dbReference type="ARBA" id="ARBA00023136"/>
    </source>
</evidence>
<evidence type="ECO:0000313" key="8">
    <source>
        <dbReference type="Ensembl" id="ENSPMAP00000008194.1"/>
    </source>
</evidence>
<dbReference type="HOGENOM" id="CLU_1100647_0_0_1"/>
<evidence type="ECO:0000256" key="4">
    <source>
        <dbReference type="ARBA" id="ARBA00022989"/>
    </source>
</evidence>
<evidence type="ECO:0000256" key="2">
    <source>
        <dbReference type="ARBA" id="ARBA00005734"/>
    </source>
</evidence>
<name>S4RSK4_PETMA</name>
<evidence type="ECO:0000256" key="3">
    <source>
        <dbReference type="ARBA" id="ARBA00022692"/>
    </source>
</evidence>
<protein>
    <submittedName>
        <fullName evidence="8">Transmembrane protein 88 a</fullName>
    </submittedName>
</protein>
<keyword evidence="5 7" id="KW-0472">Membrane</keyword>
<dbReference type="PANTHER" id="PTHR28628">
    <property type="entry name" value="TRANSMEMBRANE PROTEIN 88-RELATED"/>
    <property type="match status" value="1"/>
</dbReference>
<dbReference type="GeneTree" id="ENSGT00940000163776"/>